<accession>A0ABV1HG04</accession>
<dbReference type="InterPro" id="IPR038471">
    <property type="entry name" value="MecA_C_sf"/>
</dbReference>
<sequence length="270" mass="31048">MKIEKVNDNQIRCTLTKEDLADRQLKLSELAYGTEKAKVLFRDMMQQAAYEFGFEAEDIPLMIEAIPLSADTIILIITKVEYPEEIDTRFSKFSEGDESDFDSYSQEDGSGVALEGADDILGLYRKMQEERQKAEQELKQSADFVPLEATFSNKEQEVPEKNDAKKEPVDVFTDITKLFVFQNLDNVTRLAHVLNGFYHDQNDLYKNPANKKFYLVIHKGKHTPEDFNKVCNILSEYAHQERYTDALAAYFEEHYNVIVSSNALEVLAEL</sequence>
<name>A0ABV1HG04_9FIRM</name>
<dbReference type="PANTHER" id="PTHR39161">
    <property type="entry name" value="ADAPTER PROTEIN MECA"/>
    <property type="match status" value="1"/>
</dbReference>
<dbReference type="Proteomes" id="UP001454489">
    <property type="component" value="Unassembled WGS sequence"/>
</dbReference>
<dbReference type="RefSeq" id="WP_294665705.1">
    <property type="nucleotide sequence ID" value="NZ_JBBMEX010000014.1"/>
</dbReference>
<evidence type="ECO:0000256" key="1">
    <source>
        <dbReference type="ARBA" id="ARBA00005397"/>
    </source>
</evidence>
<organism evidence="3 4">
    <name type="scientific">Maccoyibacter intestinihominis</name>
    <dbReference type="NCBI Taxonomy" id="3133499"/>
    <lineage>
        <taxon>Bacteria</taxon>
        <taxon>Bacillati</taxon>
        <taxon>Bacillota</taxon>
        <taxon>Clostridia</taxon>
        <taxon>Lachnospirales</taxon>
        <taxon>Lachnospiraceae</taxon>
        <taxon>Maccoyibacter</taxon>
    </lineage>
</organism>
<dbReference type="PANTHER" id="PTHR39161:SF1">
    <property type="entry name" value="ADAPTER PROTEIN MECA 1"/>
    <property type="match status" value="1"/>
</dbReference>
<dbReference type="InterPro" id="IPR008681">
    <property type="entry name" value="Neg-reg_MecA"/>
</dbReference>
<dbReference type="Pfam" id="PF05389">
    <property type="entry name" value="MecA"/>
    <property type="match status" value="1"/>
</dbReference>
<comment type="caution">
    <text evidence="3">The sequence shown here is derived from an EMBL/GenBank/DDBJ whole genome shotgun (WGS) entry which is preliminary data.</text>
</comment>
<evidence type="ECO:0000256" key="2">
    <source>
        <dbReference type="SAM" id="Coils"/>
    </source>
</evidence>
<protein>
    <submittedName>
        <fullName evidence="3">Adaptor protein MecA</fullName>
    </submittedName>
</protein>
<dbReference type="EMBL" id="JBBMEX010000014">
    <property type="protein sequence ID" value="MEQ2558645.1"/>
    <property type="molecule type" value="Genomic_DNA"/>
</dbReference>
<evidence type="ECO:0000313" key="3">
    <source>
        <dbReference type="EMBL" id="MEQ2558645.1"/>
    </source>
</evidence>
<feature type="coiled-coil region" evidence="2">
    <location>
        <begin position="117"/>
        <end position="144"/>
    </location>
</feature>
<keyword evidence="4" id="KW-1185">Reference proteome</keyword>
<keyword evidence="2" id="KW-0175">Coiled coil</keyword>
<gene>
    <name evidence="3" type="ORF">WMO43_12310</name>
</gene>
<reference evidence="3 4" key="1">
    <citation type="submission" date="2024-03" db="EMBL/GenBank/DDBJ databases">
        <title>Human intestinal bacterial collection.</title>
        <authorList>
            <person name="Pauvert C."/>
            <person name="Hitch T.C.A."/>
            <person name="Clavel T."/>
        </authorList>
    </citation>
    <scope>NUCLEOTIDE SEQUENCE [LARGE SCALE GENOMIC DNA]</scope>
    <source>
        <strain evidence="3 4">CLA-AA-H185</strain>
    </source>
</reference>
<comment type="similarity">
    <text evidence="1">Belongs to the MecA family.</text>
</comment>
<proteinExistence type="inferred from homology"/>
<evidence type="ECO:0000313" key="4">
    <source>
        <dbReference type="Proteomes" id="UP001454489"/>
    </source>
</evidence>
<dbReference type="Gene3D" id="3.30.70.1950">
    <property type="match status" value="1"/>
</dbReference>